<dbReference type="Proteomes" id="UP000179243">
    <property type="component" value="Unassembled WGS sequence"/>
</dbReference>
<dbReference type="PANTHER" id="PTHR33495">
    <property type="entry name" value="ANTI-SIGMA FACTOR ANTAGONIST TM_1081-RELATED-RELATED"/>
    <property type="match status" value="1"/>
</dbReference>
<comment type="caution">
    <text evidence="2">The sequence shown here is derived from an EMBL/GenBank/DDBJ whole genome shotgun (WGS) entry which is preliminary data.</text>
</comment>
<proteinExistence type="predicted"/>
<dbReference type="InterPro" id="IPR002645">
    <property type="entry name" value="STAS_dom"/>
</dbReference>
<dbReference type="GO" id="GO:0043856">
    <property type="term" value="F:anti-sigma factor antagonist activity"/>
    <property type="evidence" value="ECO:0007669"/>
    <property type="project" value="TreeGrafter"/>
</dbReference>
<gene>
    <name evidence="2" type="ORF">A2519_12120</name>
</gene>
<dbReference type="Pfam" id="PF01740">
    <property type="entry name" value="STAS"/>
    <property type="match status" value="1"/>
</dbReference>
<evidence type="ECO:0000313" key="3">
    <source>
        <dbReference type="Proteomes" id="UP000179243"/>
    </source>
</evidence>
<reference evidence="2 3" key="1">
    <citation type="journal article" date="2016" name="Nat. Commun.">
        <title>Thousands of microbial genomes shed light on interconnected biogeochemical processes in an aquifer system.</title>
        <authorList>
            <person name="Anantharaman K."/>
            <person name="Brown C.T."/>
            <person name="Hug L.A."/>
            <person name="Sharon I."/>
            <person name="Castelle C.J."/>
            <person name="Probst A.J."/>
            <person name="Thomas B.C."/>
            <person name="Singh A."/>
            <person name="Wilkins M.J."/>
            <person name="Karaoz U."/>
            <person name="Brodie E.L."/>
            <person name="Williams K.H."/>
            <person name="Hubbard S.S."/>
            <person name="Banfield J.F."/>
        </authorList>
    </citation>
    <scope>NUCLEOTIDE SEQUENCE [LARGE SCALE GENOMIC DNA]</scope>
</reference>
<dbReference type="PANTHER" id="PTHR33495:SF2">
    <property type="entry name" value="ANTI-SIGMA FACTOR ANTAGONIST TM_1081-RELATED"/>
    <property type="match status" value="1"/>
</dbReference>
<protein>
    <recommendedName>
        <fullName evidence="1">STAS domain-containing protein</fullName>
    </recommendedName>
</protein>
<organism evidence="2 3">
    <name type="scientific">Candidatus Raymondbacteria bacterium RIFOXYD12_FULL_49_13</name>
    <dbReference type="NCBI Taxonomy" id="1817890"/>
    <lineage>
        <taxon>Bacteria</taxon>
        <taxon>Raymondiibacteriota</taxon>
    </lineage>
</organism>
<accession>A0A1F7F731</accession>
<evidence type="ECO:0000313" key="2">
    <source>
        <dbReference type="EMBL" id="OGK02480.1"/>
    </source>
</evidence>
<name>A0A1F7F731_UNCRA</name>
<evidence type="ECO:0000259" key="1">
    <source>
        <dbReference type="PROSITE" id="PS50801"/>
    </source>
</evidence>
<dbReference type="InterPro" id="IPR036513">
    <property type="entry name" value="STAS_dom_sf"/>
</dbReference>
<dbReference type="SUPFAM" id="SSF52091">
    <property type="entry name" value="SpoIIaa-like"/>
    <property type="match status" value="1"/>
</dbReference>
<feature type="domain" description="STAS" evidence="1">
    <location>
        <begin position="2"/>
        <end position="112"/>
    </location>
</feature>
<dbReference type="CDD" id="cd07043">
    <property type="entry name" value="STAS_anti-anti-sigma_factors"/>
    <property type="match status" value="1"/>
</dbReference>
<dbReference type="PROSITE" id="PS50801">
    <property type="entry name" value="STAS"/>
    <property type="match status" value="1"/>
</dbReference>
<dbReference type="AlphaFoldDB" id="A0A1F7F731"/>
<dbReference type="EMBL" id="MFYX01000107">
    <property type="protein sequence ID" value="OGK02480.1"/>
    <property type="molecule type" value="Genomic_DNA"/>
</dbReference>
<dbReference type="Gene3D" id="3.30.750.24">
    <property type="entry name" value="STAS domain"/>
    <property type="match status" value="1"/>
</dbReference>
<sequence length="112" mass="12704">MVDVSQREMCGYVVFEIRGEISGPSDLTKVQRALEKTISEGKEDVAVDLHNAEYINSGLISFFINWKKTLEQKEHKFCLIEPSPKAGEILKLTGIEAVVPIYKNEVEFMQRA</sequence>